<sequence>MKSVYPFFYLLLGSLSLSAQLKVDGFAQLSGGLEIQNNTVNSYFDIDRLGTNFQDFFLLVNTDRGAISSDRAISMRYTPSTGLRVGIGNLSPEALLHVRGESIIQDENKLLTLRSNGDNAFLAYEYRGGFSGANIGYFYDVGEPYYYIDMPDGLFGEFIMLTDGRIFQNGSLIHSDRRLKSDIQPIHNSMSTIQQLRGVSFRYKSEYTKGQKSASEPTIGLIAQEVEEVLPQLVQERPDGYKAVNYTGLIPLLIEAAKEQQKEIQRQQQQISELTSEVTELRALVEQLLTGQNQTPVQNPVREPKPQARLSQNFPNPFHEDTQVDYFLPENVQNARLDIYTVAGKLIESIPLSQSGNGVITFRAGRLPAGTYLYSLVSGDVVLDTKRMILTH</sequence>
<accession>A0A2D0NJM2</accession>
<keyword evidence="5" id="KW-1185">Reference proteome</keyword>
<evidence type="ECO:0000256" key="1">
    <source>
        <dbReference type="SAM" id="Coils"/>
    </source>
</evidence>
<comment type="caution">
    <text evidence="4">The sequence shown here is derived from an EMBL/GenBank/DDBJ whole genome shotgun (WGS) entry which is preliminary data.</text>
</comment>
<feature type="signal peptide" evidence="2">
    <location>
        <begin position="1"/>
        <end position="19"/>
    </location>
</feature>
<reference evidence="4 5" key="1">
    <citation type="submission" date="2017-10" db="EMBL/GenBank/DDBJ databases">
        <title>The draft genome sequence of Lewinella nigricans NBRC 102662.</title>
        <authorList>
            <person name="Wang K."/>
        </authorList>
    </citation>
    <scope>NUCLEOTIDE SEQUENCE [LARGE SCALE GENOMIC DNA]</scope>
    <source>
        <strain evidence="4 5">NBRC 102662</strain>
    </source>
</reference>
<dbReference type="Pfam" id="PF13884">
    <property type="entry name" value="Peptidase_S74"/>
    <property type="match status" value="1"/>
</dbReference>
<protein>
    <recommendedName>
        <fullName evidence="3">Peptidase S74 domain-containing protein</fullName>
    </recommendedName>
</protein>
<dbReference type="Gene3D" id="1.10.10.10">
    <property type="entry name" value="Winged helix-like DNA-binding domain superfamily/Winged helix DNA-binding domain"/>
    <property type="match status" value="1"/>
</dbReference>
<dbReference type="AlphaFoldDB" id="A0A2D0NJM2"/>
<dbReference type="EMBL" id="PDUD01000004">
    <property type="protein sequence ID" value="PHN07933.1"/>
    <property type="molecule type" value="Genomic_DNA"/>
</dbReference>
<dbReference type="Proteomes" id="UP000223913">
    <property type="component" value="Unassembled WGS sequence"/>
</dbReference>
<evidence type="ECO:0000313" key="5">
    <source>
        <dbReference type="Proteomes" id="UP000223913"/>
    </source>
</evidence>
<feature type="domain" description="Peptidase S74" evidence="3">
    <location>
        <begin position="175"/>
        <end position="271"/>
    </location>
</feature>
<gene>
    <name evidence="4" type="ORF">CRP01_04035</name>
</gene>
<dbReference type="InterPro" id="IPR026444">
    <property type="entry name" value="Secre_tail"/>
</dbReference>
<organism evidence="4 5">
    <name type="scientific">Flavilitoribacter nigricans (strain ATCC 23147 / DSM 23189 / NBRC 102662 / NCIMB 1420 / SS-2)</name>
    <name type="common">Lewinella nigricans</name>
    <dbReference type="NCBI Taxonomy" id="1122177"/>
    <lineage>
        <taxon>Bacteria</taxon>
        <taxon>Pseudomonadati</taxon>
        <taxon>Bacteroidota</taxon>
        <taxon>Saprospiria</taxon>
        <taxon>Saprospirales</taxon>
        <taxon>Lewinellaceae</taxon>
        <taxon>Flavilitoribacter</taxon>
    </lineage>
</organism>
<keyword evidence="1" id="KW-0175">Coiled coil</keyword>
<feature type="coiled-coil region" evidence="1">
    <location>
        <begin position="250"/>
        <end position="284"/>
    </location>
</feature>
<evidence type="ECO:0000256" key="2">
    <source>
        <dbReference type="SAM" id="SignalP"/>
    </source>
</evidence>
<dbReference type="InterPro" id="IPR030392">
    <property type="entry name" value="S74_ICA"/>
</dbReference>
<feature type="chain" id="PRO_5012203674" description="Peptidase S74 domain-containing protein" evidence="2">
    <location>
        <begin position="20"/>
        <end position="392"/>
    </location>
</feature>
<proteinExistence type="predicted"/>
<name>A0A2D0NJM2_FLAN2</name>
<keyword evidence="2" id="KW-0732">Signal</keyword>
<dbReference type="PROSITE" id="PS51688">
    <property type="entry name" value="ICA"/>
    <property type="match status" value="1"/>
</dbReference>
<dbReference type="InterPro" id="IPR036388">
    <property type="entry name" value="WH-like_DNA-bd_sf"/>
</dbReference>
<dbReference type="OrthoDB" id="644207at2"/>
<dbReference type="NCBIfam" id="TIGR04183">
    <property type="entry name" value="Por_Secre_tail"/>
    <property type="match status" value="1"/>
</dbReference>
<evidence type="ECO:0000313" key="4">
    <source>
        <dbReference type="EMBL" id="PHN07933.1"/>
    </source>
</evidence>
<evidence type="ECO:0000259" key="3">
    <source>
        <dbReference type="PROSITE" id="PS51688"/>
    </source>
</evidence>